<feature type="region of interest" description="Disordered" evidence="4">
    <location>
        <begin position="892"/>
        <end position="913"/>
    </location>
</feature>
<reference evidence="6" key="1">
    <citation type="journal article" date="2011" name="PLoS Biol.">
        <title>Gene gain and loss during evolution of obligate parasitism in the white rust pathogen of Arabidopsis thaliana.</title>
        <authorList>
            <person name="Kemen E."/>
            <person name="Gardiner A."/>
            <person name="Schultz-Larsen T."/>
            <person name="Kemen A.C."/>
            <person name="Balmuth A.L."/>
            <person name="Robert-Seilaniantz A."/>
            <person name="Bailey K."/>
            <person name="Holub E."/>
            <person name="Studholme D.J."/>
            <person name="Maclean D."/>
            <person name="Jones J.D."/>
        </authorList>
    </citation>
    <scope>NUCLEOTIDE SEQUENCE</scope>
</reference>
<proteinExistence type="inferred from homology"/>
<feature type="repeat" description="HEAT" evidence="3">
    <location>
        <begin position="241"/>
        <end position="277"/>
    </location>
</feature>
<feature type="domain" description="C2" evidence="5">
    <location>
        <begin position="564"/>
        <end position="685"/>
    </location>
</feature>
<dbReference type="Pfam" id="PF22646">
    <property type="entry name" value="PPP2R1A-like_HEAT"/>
    <property type="match status" value="1"/>
</dbReference>
<accession>F0VZ87</accession>
<dbReference type="AlphaFoldDB" id="F0VZ87"/>
<dbReference type="InterPro" id="IPR000357">
    <property type="entry name" value="HEAT"/>
</dbReference>
<dbReference type="Pfam" id="PF00168">
    <property type="entry name" value="C2"/>
    <property type="match status" value="1"/>
</dbReference>
<evidence type="ECO:0000256" key="2">
    <source>
        <dbReference type="ARBA" id="ARBA00038332"/>
    </source>
</evidence>
<dbReference type="SUPFAM" id="SSF49562">
    <property type="entry name" value="C2 domain (Calcium/lipid-binding domain, CaLB)"/>
    <property type="match status" value="1"/>
</dbReference>
<feature type="repeat" description="HEAT" evidence="3">
    <location>
        <begin position="48"/>
        <end position="85"/>
    </location>
</feature>
<dbReference type="Gene3D" id="1.25.10.10">
    <property type="entry name" value="Leucine-rich Repeat Variant"/>
    <property type="match status" value="1"/>
</dbReference>
<dbReference type="GO" id="GO:0019888">
    <property type="term" value="F:protein phosphatase regulator activity"/>
    <property type="evidence" value="ECO:0007669"/>
    <property type="project" value="TreeGrafter"/>
</dbReference>
<evidence type="ECO:0000256" key="3">
    <source>
        <dbReference type="PROSITE-ProRule" id="PRU00103"/>
    </source>
</evidence>
<organism evidence="6">
    <name type="scientific">Albugo laibachii Nc14</name>
    <dbReference type="NCBI Taxonomy" id="890382"/>
    <lineage>
        <taxon>Eukaryota</taxon>
        <taxon>Sar</taxon>
        <taxon>Stramenopiles</taxon>
        <taxon>Oomycota</taxon>
        <taxon>Peronosporomycetes</taxon>
        <taxon>Albuginales</taxon>
        <taxon>Albuginaceae</taxon>
        <taxon>Albugo</taxon>
    </lineage>
</organism>
<dbReference type="InterPro" id="IPR055231">
    <property type="entry name" value="2AA_helical"/>
</dbReference>
<evidence type="ECO:0000256" key="4">
    <source>
        <dbReference type="SAM" id="MobiDB-lite"/>
    </source>
</evidence>
<dbReference type="GO" id="GO:0000159">
    <property type="term" value="C:protein phosphatase type 2A complex"/>
    <property type="evidence" value="ECO:0007669"/>
    <property type="project" value="TreeGrafter"/>
</dbReference>
<feature type="repeat" description="HEAT" evidence="3">
    <location>
        <begin position="319"/>
        <end position="357"/>
    </location>
</feature>
<feature type="compositionally biased region" description="Low complexity" evidence="4">
    <location>
        <begin position="796"/>
        <end position="811"/>
    </location>
</feature>
<dbReference type="PROSITE" id="PS50077">
    <property type="entry name" value="HEAT_REPEAT"/>
    <property type="match status" value="8"/>
</dbReference>
<gene>
    <name evidence="6" type="primary">AlNc14C2G228</name>
    <name evidence="6" type="ORF">ALNC14_002600</name>
</gene>
<dbReference type="Pfam" id="PF22956">
    <property type="entry name" value="VPS15-like_hel"/>
    <property type="match status" value="1"/>
</dbReference>
<comment type="similarity">
    <text evidence="2">Belongs to the phosphatase 2A regulatory subunit A family.</text>
</comment>
<dbReference type="CDD" id="cd00030">
    <property type="entry name" value="C2"/>
    <property type="match status" value="1"/>
</dbReference>
<dbReference type="SMART" id="SM00239">
    <property type="entry name" value="C2"/>
    <property type="match status" value="1"/>
</dbReference>
<dbReference type="InterPro" id="IPR035892">
    <property type="entry name" value="C2_domain_sf"/>
</dbReference>
<dbReference type="Gene3D" id="2.60.40.150">
    <property type="entry name" value="C2 domain"/>
    <property type="match status" value="1"/>
</dbReference>
<feature type="repeat" description="HEAT" evidence="3">
    <location>
        <begin position="514"/>
        <end position="552"/>
    </location>
</feature>
<feature type="repeat" description="HEAT" evidence="3">
    <location>
        <begin position="202"/>
        <end position="240"/>
    </location>
</feature>
<dbReference type="PANTHER" id="PTHR10648">
    <property type="entry name" value="SERINE/THREONINE-PROTEIN PHOSPHATASE PP2A 65 KDA REGULATORY SUBUNIT"/>
    <property type="match status" value="1"/>
</dbReference>
<evidence type="ECO:0000313" key="6">
    <source>
        <dbReference type="EMBL" id="CCA14117.1"/>
    </source>
</evidence>
<dbReference type="SUPFAM" id="SSF48371">
    <property type="entry name" value="ARM repeat"/>
    <property type="match status" value="1"/>
</dbReference>
<dbReference type="InterPro" id="IPR000008">
    <property type="entry name" value="C2_dom"/>
</dbReference>
<sequence length="941" mass="102030">MSSDDSLYPIAILVDELKHEDVQIRLNSISRIHVIAVALGPERTRDELLPFLNDSLDDEDEVLLVMAEELGKFVNVVGGNEFAYLLLTPLEALSTVDEATVRDMAVKAICSVVDQMPKEHVSTHFVAVLQRLVTRDWFTSRIAVCSLFAIGYARVSTEVQADLRNMFGQLCNDDTPMVRKAAAAALKDFVLVVEASIVVAEILPLYLQLAQDKQDSVRIHSIESAVALAKVVPSDVLTSQIFPVVITIARDTSWRVRWSVANRFADFSEIVYSESAALTLCDCFVSFLRDTEAEVRTVAASKATALCAVLTPALIVERIIPCFQTLANDTSDHVRSALGSILMKLSPFLGRDLTIEHLLPLFFMLLNDQNSEVRLNVISNLEEGNQVIGIELLSQSLLPAIVHLSEDRQWRVRSAIIQYIPLIAAQLGREYFEENLSVLCMSWLLDNVYSIRDAATENLRKLTETFGMDWAIGHIFPKIVEMQTSTNHLHRLTSLAAIKALSEFLTSEIIQSSVIAVVTGLAEDPVPNVRFNVAKTLECVSKNVDAEALEHKVRPSLSALLQDKDEDVQYFANRAMSQLPVCDTMVELHVRAVSAQDLKVVQTFGKQDPFCVLSLGHQTFKTRVHDNGHKAPYWNEKFQFQAYDLDAGQLHLEVKDKTFTASTFIGETYILLNSLLHGQVVDEWYTLKNGANPAGKINLRLQLLGASVNGNSSAPKPCKSTNEPNKAAYAKALPHASAPPATIPHSNSIPHQGYPGSGHPPQHAPYNNAAPVYGNPSYPQQYPQQGYGPPQGYGGQQAPPQGYGGQQVPPTYGAPPPAYAGPPNVAYGAPPPVYGGPPNVAYGAPPQGYAQAPPHGYAQAPPHGYAQAPPYGYAQAPPHAYAQAPPHAYAQAPAQAYGHASHKRKSGLGGGGSGAGMAMGAGAGLLGGLLLGGALDDGPFD</sequence>
<dbReference type="PANTHER" id="PTHR10648:SF4">
    <property type="entry name" value="PROTEIN PHOSPHATASE 2 (FORMERLY 2A), REGULATORY SUBUNIT A, BETA ISOFORM-RELATED"/>
    <property type="match status" value="1"/>
</dbReference>
<dbReference type="InterPro" id="IPR054573">
    <property type="entry name" value="PP2A/SF3B1-like_HEAT"/>
</dbReference>
<evidence type="ECO:0000259" key="5">
    <source>
        <dbReference type="PROSITE" id="PS50004"/>
    </source>
</evidence>
<feature type="repeat" description="HEAT" evidence="3">
    <location>
        <begin position="397"/>
        <end position="435"/>
    </location>
</feature>
<feature type="repeat" description="HEAT" evidence="3">
    <location>
        <begin position="358"/>
        <end position="396"/>
    </location>
</feature>
<dbReference type="GO" id="GO:0005634">
    <property type="term" value="C:nucleus"/>
    <property type="evidence" value="ECO:0007669"/>
    <property type="project" value="UniProtKB-ARBA"/>
</dbReference>
<reference evidence="6" key="2">
    <citation type="submission" date="2011-02" db="EMBL/GenBank/DDBJ databases">
        <authorList>
            <person name="MacLean D."/>
        </authorList>
    </citation>
    <scope>NUCLEOTIDE SEQUENCE</scope>
</reference>
<name>F0VZ87_9STRA</name>
<feature type="compositionally biased region" description="Low complexity" evidence="4">
    <location>
        <begin position="773"/>
        <end position="788"/>
    </location>
</feature>
<dbReference type="InterPro" id="IPR011989">
    <property type="entry name" value="ARM-like"/>
</dbReference>
<keyword evidence="1" id="KW-0677">Repeat</keyword>
<dbReference type="EMBL" id="FR824047">
    <property type="protein sequence ID" value="CCA14117.1"/>
    <property type="molecule type" value="Genomic_DNA"/>
</dbReference>
<dbReference type="PROSITE" id="PS50004">
    <property type="entry name" value="C2"/>
    <property type="match status" value="1"/>
</dbReference>
<dbReference type="FunFam" id="1.25.10.10:FF:000062">
    <property type="entry name" value="Serine/threonine-protein phosphatase 2A regulatory subunit A alpha isoform"/>
    <property type="match status" value="1"/>
</dbReference>
<dbReference type="InterPro" id="IPR016024">
    <property type="entry name" value="ARM-type_fold"/>
</dbReference>
<feature type="repeat" description="HEAT" evidence="3">
    <location>
        <begin position="163"/>
        <end position="201"/>
    </location>
</feature>
<evidence type="ECO:0000256" key="1">
    <source>
        <dbReference type="ARBA" id="ARBA00022737"/>
    </source>
</evidence>
<dbReference type="HOGENOM" id="CLU_312024_0_0_1"/>
<dbReference type="InterPro" id="IPR051023">
    <property type="entry name" value="PP2A_Regulatory_Subunit_A"/>
</dbReference>
<dbReference type="Pfam" id="PF02985">
    <property type="entry name" value="HEAT"/>
    <property type="match status" value="1"/>
</dbReference>
<dbReference type="InterPro" id="IPR021133">
    <property type="entry name" value="HEAT_type_2"/>
</dbReference>
<dbReference type="GO" id="GO:0005829">
    <property type="term" value="C:cytosol"/>
    <property type="evidence" value="ECO:0007669"/>
    <property type="project" value="TreeGrafter"/>
</dbReference>
<feature type="region of interest" description="Disordered" evidence="4">
    <location>
        <begin position="736"/>
        <end position="817"/>
    </location>
</feature>
<protein>
    <submittedName>
        <fullName evidence="6">Protein phosphatase 2 putative</fullName>
    </submittedName>
</protein>